<accession>A0A382IRB9</accession>
<sequence length="44" mass="4894">MTSEKKTTKGPTPPADAPQTVVNKNNIILIEMTVRSFFVIHKPL</sequence>
<dbReference type="EMBL" id="UINC01069107">
    <property type="protein sequence ID" value="SVC02230.1"/>
    <property type="molecule type" value="Genomic_DNA"/>
</dbReference>
<evidence type="ECO:0000313" key="1">
    <source>
        <dbReference type="EMBL" id="SVC02230.1"/>
    </source>
</evidence>
<reference evidence="1" key="1">
    <citation type="submission" date="2018-05" db="EMBL/GenBank/DDBJ databases">
        <authorList>
            <person name="Lanie J.A."/>
            <person name="Ng W.-L."/>
            <person name="Kazmierczak K.M."/>
            <person name="Andrzejewski T.M."/>
            <person name="Davidsen T.M."/>
            <person name="Wayne K.J."/>
            <person name="Tettelin H."/>
            <person name="Glass J.I."/>
            <person name="Rusch D."/>
            <person name="Podicherti R."/>
            <person name="Tsui H.-C.T."/>
            <person name="Winkler M.E."/>
        </authorList>
    </citation>
    <scope>NUCLEOTIDE SEQUENCE</scope>
</reference>
<name>A0A382IRB9_9ZZZZ</name>
<gene>
    <name evidence="1" type="ORF">METZ01_LOCUS255084</name>
</gene>
<dbReference type="AlphaFoldDB" id="A0A382IRB9"/>
<organism evidence="1">
    <name type="scientific">marine metagenome</name>
    <dbReference type="NCBI Taxonomy" id="408172"/>
    <lineage>
        <taxon>unclassified sequences</taxon>
        <taxon>metagenomes</taxon>
        <taxon>ecological metagenomes</taxon>
    </lineage>
</organism>
<proteinExistence type="predicted"/>
<protein>
    <submittedName>
        <fullName evidence="1">Uncharacterized protein</fullName>
    </submittedName>
</protein>